<dbReference type="Gene3D" id="1.10.10.1070">
    <property type="entry name" value="Zinc finger, BED domain-containing"/>
    <property type="match status" value="1"/>
</dbReference>
<accession>A0A9C6XTT3</accession>
<dbReference type="AlphaFoldDB" id="A0A9C6XTT3"/>
<gene>
    <name evidence="3" type="primary">LOC113215770</name>
</gene>
<keyword evidence="2" id="KW-1185">Reference proteome</keyword>
<evidence type="ECO:0000313" key="2">
    <source>
        <dbReference type="Proteomes" id="UP000504606"/>
    </source>
</evidence>
<protein>
    <submittedName>
        <fullName evidence="3">Uncharacterized protein LOC113215770</fullName>
    </submittedName>
</protein>
<dbReference type="InterPro" id="IPR012337">
    <property type="entry name" value="RNaseH-like_sf"/>
</dbReference>
<proteinExistence type="predicted"/>
<feature type="coiled-coil region" evidence="1">
    <location>
        <begin position="51"/>
        <end position="78"/>
    </location>
</feature>
<dbReference type="Proteomes" id="UP000504606">
    <property type="component" value="Unplaced"/>
</dbReference>
<dbReference type="GeneID" id="113215770"/>
<reference evidence="3" key="1">
    <citation type="submission" date="2025-08" db="UniProtKB">
        <authorList>
            <consortium name="RefSeq"/>
        </authorList>
    </citation>
    <scope>IDENTIFICATION</scope>
    <source>
        <tissue evidence="3">Whole organism</tissue>
    </source>
</reference>
<evidence type="ECO:0000256" key="1">
    <source>
        <dbReference type="SAM" id="Coils"/>
    </source>
</evidence>
<dbReference type="RefSeq" id="XP_052130873.1">
    <property type="nucleotide sequence ID" value="XM_052274913.1"/>
</dbReference>
<dbReference type="PANTHER" id="PTHR46169">
    <property type="entry name" value="DNA REPLICATION-RELATED ELEMENT FACTOR, ISOFORM A"/>
    <property type="match status" value="1"/>
</dbReference>
<dbReference type="InterPro" id="IPR052717">
    <property type="entry name" value="Vacuolar_transposase_reg"/>
</dbReference>
<dbReference type="PANTHER" id="PTHR46169:SF17">
    <property type="entry name" value="HAT C-TERMINAL DIMERISATION DOMAIN-CONTAINING PROTEIN"/>
    <property type="match status" value="1"/>
</dbReference>
<organism evidence="2 3">
    <name type="scientific">Frankliniella occidentalis</name>
    <name type="common">Western flower thrips</name>
    <name type="synonym">Euthrips occidentalis</name>
    <dbReference type="NCBI Taxonomy" id="133901"/>
    <lineage>
        <taxon>Eukaryota</taxon>
        <taxon>Metazoa</taxon>
        <taxon>Ecdysozoa</taxon>
        <taxon>Arthropoda</taxon>
        <taxon>Hexapoda</taxon>
        <taxon>Insecta</taxon>
        <taxon>Pterygota</taxon>
        <taxon>Neoptera</taxon>
        <taxon>Paraneoptera</taxon>
        <taxon>Thysanoptera</taxon>
        <taxon>Terebrantia</taxon>
        <taxon>Thripoidea</taxon>
        <taxon>Thripidae</taxon>
        <taxon>Frankliniella</taxon>
    </lineage>
</organism>
<dbReference type="SUPFAM" id="SSF140996">
    <property type="entry name" value="Hermes dimerisation domain"/>
    <property type="match status" value="1"/>
</dbReference>
<keyword evidence="1" id="KW-0175">Coiled coil</keyword>
<dbReference type="SUPFAM" id="SSF53098">
    <property type="entry name" value="Ribonuclease H-like"/>
    <property type="match status" value="1"/>
</dbReference>
<dbReference type="KEGG" id="foc:113215770"/>
<name>A0A9C6XTT3_FRAOC</name>
<dbReference type="GO" id="GO:0005634">
    <property type="term" value="C:nucleus"/>
    <property type="evidence" value="ECO:0007669"/>
    <property type="project" value="TreeGrafter"/>
</dbReference>
<dbReference type="OrthoDB" id="1607513at2759"/>
<dbReference type="GO" id="GO:0006357">
    <property type="term" value="P:regulation of transcription by RNA polymerase II"/>
    <property type="evidence" value="ECO:0007669"/>
    <property type="project" value="TreeGrafter"/>
</dbReference>
<evidence type="ECO:0000313" key="3">
    <source>
        <dbReference type="RefSeq" id="XP_052130873.1"/>
    </source>
</evidence>
<sequence>MEFKSACVNVMAMDLRPTTTFSGDEFTKLIQTACNVQARHGKQPINAAQLISDRTTLVRCLEEEADKARQEISADLNSASEDSVGMGATTDLWTEKYSLRHYMSLTMHIIDHNHKLLNLVLSVSNFQDDSETAENLAEHLDRELRKFNVIRDNLVFVTDGGKNVINALEILNIPRIYCMDHCLNIVLKTAFNMKMVELDLYGETGREVLKCVESAVNFVRSSRRRKSENLKKLKKPPRTCEATEFPRYMSHVPCMQDLLDNFDEVCTFLHNANEEETANNLSRDDIQVLVDFIQPLDEKAKPHSNDLSEVNQAWLNDHIEDKPEDGDLLCFLKANARVQLAGRFAVQLMQKCKKIVTLFKGWGENHLLDETLKQDIPTRWNSLLIMLMSFPKDHFDTVNSTLLAHNTREKTYDHLLLNQEDQNDIKRLINFLKPWKLESERVQGDKYPTLQYVLVAAARLAALSEPKEDDSFKIQHLRARAAQLLKRKFVPHDLHKIATFLWPDFRRLLMLKTATERKKVFDQAIRMCDKFSGSTADHTTARKRRKLDDGYDQWRAESSTAESGEEYDEIEEYLNAKLPLVPGEDVLKFWEREVLRLTQ</sequence>